<dbReference type="Ensembl" id="ENSJJAT00000023121.1">
    <property type="protein sequence ID" value="ENSJJAP00000016608.1"/>
    <property type="gene ID" value="ENSJJAG00000018404.1"/>
</dbReference>
<dbReference type="Pfam" id="PF12480">
    <property type="entry name" value="GARIL_Rab2_bd"/>
    <property type="match status" value="1"/>
</dbReference>
<feature type="compositionally biased region" description="Polar residues" evidence="2">
    <location>
        <begin position="2031"/>
        <end position="2040"/>
    </location>
</feature>
<dbReference type="Proteomes" id="UP000694385">
    <property type="component" value="Unassembled WGS sequence"/>
</dbReference>
<dbReference type="PANTHER" id="PTHR16207">
    <property type="entry name" value="SET DOMAIN-CONTAINING PROTEIN"/>
    <property type="match status" value="1"/>
</dbReference>
<gene>
    <name evidence="7" type="primary">Tasor2</name>
</gene>
<evidence type="ECO:0000313" key="8">
    <source>
        <dbReference type="Proteomes" id="UP000694385"/>
    </source>
</evidence>
<feature type="region of interest" description="Disordered" evidence="2">
    <location>
        <begin position="554"/>
        <end position="631"/>
    </location>
</feature>
<feature type="compositionally biased region" description="Basic residues" evidence="2">
    <location>
        <begin position="444"/>
        <end position="466"/>
    </location>
</feature>
<evidence type="ECO:0000259" key="4">
    <source>
        <dbReference type="Pfam" id="PF12509"/>
    </source>
</evidence>
<dbReference type="GO" id="GO:0005654">
    <property type="term" value="C:nucleoplasm"/>
    <property type="evidence" value="ECO:0007669"/>
    <property type="project" value="Ensembl"/>
</dbReference>
<evidence type="ECO:0000259" key="3">
    <source>
        <dbReference type="Pfam" id="PF12480"/>
    </source>
</evidence>
<dbReference type="Pfam" id="PF12509">
    <property type="entry name" value="DUF3715"/>
    <property type="match status" value="1"/>
</dbReference>
<dbReference type="GO" id="GO:0045814">
    <property type="term" value="P:negative regulation of gene expression, epigenetic"/>
    <property type="evidence" value="ECO:0007669"/>
    <property type="project" value="InterPro"/>
</dbReference>
<sequence length="2316" mass="256221">MSRLISSLFPGFFKGLICPWKGRLVVQGCLLSDITLWPTRGTVFPSQLPQELDFKYVMKVSSLKERLPEDAFRRRNYLEEKVYCQNLCFDLYEVELSNKQGENIDKLTEYIKNKQLAIIKCLEDRGFFILLTSSALIAESDFGAEQMGLHGLHLFHSPLSTGVQDLKIEDDISLKVIPILPAFNCALLEAKKSLSEERTPPNMLVKHNFQELYKMDKSLSLMAAPWDAVKEIGLARKWSTGSDLVPPPEKCSLDSLIQLKAYLSDPDGYTLEVATVLDSLVEHPLSPCISDGVCDAGFSLVMTPDPEFLDSEAEVETEKSAEDMLTEESAVVVVSPASALRAQPKRKASPPAGVNLCRPLPERAVPWTDNELHTSTTLKLAKGQFSPKRKRGAEVLTAQFVQKTKPVRKNPDPPYSNSKDVPVKTNTKRARKQEKAQVIPKAKPPVKKKRKGTVLRGHQKPRHRKQPQSETTLYLQSEISSDGPKDGINICIAQSERIGVAPKDLPENSIISFDSQALNMLADLALSSAAVCTPSCEPKALPICELPQSTVLPSKENSLHSTSDHEYHRGVKSQKSIPQPKPPSDRKSNSESDFAVSQEGKLLPGSQPPAQAQLVLSEEAQEPSDTGQSSVAVEHSYALLLAEQSKKHLHQRRLPSPAFAKNGTKGPEAGTPVGKVMPFRHLQNTSPLQKLPEDSLIKRKSRCVSSNLKDFFCSHTVLNSDGSLKVTFKCEAGYAFSLDSKYTSNPLEKTVVRALHGPWNMNLPENMEEVKLLLHMWVALFYSKKNRVMGSPRKVVEHRNPAKYVCINRSLESIDLSEIEELSGVERCPVDPLLETNTMSNGRAAEVPFPGPDCMLPFIKPPTTRDLELCVQNEQKELFAGHCHLDASESQSFIYSGDNEVFGRKSKQDLSDKLEASNVVPSGIASTQTNGSCIPSEDKSFQSGDGTGMVSCDDTVTQTTFTTAYDGTSSQSVMCPKSVFSTLENKLDIFHPTMQTKTGVVQDFVQHSSPMNNGCLPSPERMGDNSEYMVINLEPVTLAFGKNACSEVSIADRSTDFHTEVVKQVLPVVNVQHPVPTLEKVQTLDLTDSPFLLSGQEDAKYLPASSVNKDAREDLYPVQRETPLSVSSQPDESASVMDAVPLAKRPRYSPASEEMKCPQDALLQTANLFSTPSEEGTEPSQGAVTSPTLGKKCSLDCIAPRSDTSDGFLELRNGDQSSPNHKRILQSFNLLLSNQTNLSVNEELSREDSDTDLRLTVLPPASPREAMPAGEMEQVQVAASSLGLIEGLEKVVELEEEATLIKKRELMPASYMSLWPLVSGEPLGNERKGDTLKPVTEINMTSSFPFDSLIEVSPPSSPDPQAVSPCSLKHHGIYGEKSNKLSQIGSVELGMPEKENSYVSPAHPLEQAKFTPGQHSHLSAEVPLVLTGCPAAPDPATEQVVPSEHGEGTFSSRKVQGDGAELNKPTSLAKYRSDPLEKLVKPGNSLQLVSVEDSNLGLKHFVSESNVPPFSPRKIVENKPLADMLPPTSAVSGVVNVSLKQKTSRENKRAVHNSHLKTHVDSYTQAESVNSASIDGADVTQVYMYPEIPELASPSDSATCTHGTRSVRREPEFQTREIPVVRMASLLTNNEAEAELCEDRTGLRAAGLHSHATSIEGEQKLAHMLQGTTACERRELLNDSGLPTCVVSYQHTANSGKSTSKTPHASLIPESFDTVTCGISKDDAPVESISEGHIAKANSEALSRDAEKNITADIYYEPLSGSSDQDAVDCANPKVDMEKSYSLSSLASNKDKIRDHYDLCMNLKNSNDGSAYSNKLEELEIHTSPKNWTIGPYSVLKKDKYVPGYVQIPDPHGILRTYANFTITKEFKDTRRTLHGLKRRRSLPAKCSLLSSWTSTWQVADDATQNTLDLECLRFSHKLKRVLKKGDSQQSAPFTISPKELPTQVEVETCPAMGILDSPSSWKEKCTSSRNLKNSERNSFHLNKLKYNSIAKESRNDISLILSEYAEFNKVMMNNSQERELSTASREAASQGLSPSLPRQTPSYKDIITDLCDTLHVKLKGVLREACKSPFWFYLVETEDKPFLLRTKNILRKGGHTEIEPLHFCQAHHRENDTLIVIIKNEDISSYLHQIPSLLKLKRLPSVVFAGVDGPEDILNDSYEELLHSGGFVVSDDKLLETLTLVQLKEIVKTLEKLNENGRWKWLLHYRENKKLKEDVRVDSTAQKKHLILKSYQSADIIELLHYHHCDSLLPKKAGILKCLLKLQIQHTSTRFAVFLTDKPAVSTEVFESNGILVTDVNYFIENMQKVASPFRRSYW</sequence>
<comment type="similarity">
    <text evidence="1">Belongs to the TASOR family.</text>
</comment>
<feature type="domain" description="TASOR alpha/beta" evidence="5">
    <location>
        <begin position="2068"/>
        <end position="2163"/>
    </location>
</feature>
<reference evidence="7" key="2">
    <citation type="submission" date="2025-09" db="UniProtKB">
        <authorList>
            <consortium name="Ensembl"/>
        </authorList>
    </citation>
    <scope>IDENTIFICATION</scope>
</reference>
<feature type="region of interest" description="Disordered" evidence="2">
    <location>
        <begin position="648"/>
        <end position="671"/>
    </location>
</feature>
<evidence type="ECO:0000256" key="1">
    <source>
        <dbReference type="ARBA" id="ARBA00008058"/>
    </source>
</evidence>
<name>A0A8C5KX66_JACJA</name>
<evidence type="ECO:0000259" key="5">
    <source>
        <dbReference type="Pfam" id="PF23314"/>
    </source>
</evidence>
<dbReference type="InterPro" id="IPR046432">
    <property type="entry name" value="TASOR"/>
</dbReference>
<dbReference type="Pfam" id="PF23314">
    <property type="entry name" value="TASOR_alpha-beta"/>
    <property type="match status" value="1"/>
</dbReference>
<feature type="domain" description="TASOR pseudo-PARP" evidence="4">
    <location>
        <begin position="545"/>
        <end position="687"/>
    </location>
</feature>
<dbReference type="OMA" id="VPCYIQI"/>
<feature type="domain" description="TASOR PIN" evidence="6">
    <location>
        <begin position="2167"/>
        <end position="2306"/>
    </location>
</feature>
<organism evidence="7 8">
    <name type="scientific">Jaculus jaculus</name>
    <name type="common">Lesser Egyptian jerboa</name>
    <dbReference type="NCBI Taxonomy" id="51337"/>
    <lineage>
        <taxon>Eukaryota</taxon>
        <taxon>Metazoa</taxon>
        <taxon>Chordata</taxon>
        <taxon>Craniata</taxon>
        <taxon>Vertebrata</taxon>
        <taxon>Euteleostomi</taxon>
        <taxon>Mammalia</taxon>
        <taxon>Eutheria</taxon>
        <taxon>Euarchontoglires</taxon>
        <taxon>Glires</taxon>
        <taxon>Rodentia</taxon>
        <taxon>Myomorpha</taxon>
        <taxon>Dipodoidea</taxon>
        <taxon>Dipodidae</taxon>
        <taxon>Dipodinae</taxon>
        <taxon>Jaculus</taxon>
    </lineage>
</organism>
<evidence type="ECO:0000256" key="2">
    <source>
        <dbReference type="SAM" id="MobiDB-lite"/>
    </source>
</evidence>
<feature type="domain" description="Golgi associated RAB2 interactor protein-like Rab2B-binding" evidence="3">
    <location>
        <begin position="93"/>
        <end position="165"/>
    </location>
</feature>
<feature type="region of interest" description="Disordered" evidence="2">
    <location>
        <begin position="397"/>
        <end position="471"/>
    </location>
</feature>
<feature type="region of interest" description="Disordered" evidence="2">
    <location>
        <begin position="1435"/>
        <end position="1461"/>
    </location>
</feature>
<evidence type="ECO:0000313" key="7">
    <source>
        <dbReference type="Ensembl" id="ENSJJAP00000016608.1"/>
    </source>
</evidence>
<dbReference type="GO" id="GO:0005829">
    <property type="term" value="C:cytosol"/>
    <property type="evidence" value="ECO:0007669"/>
    <property type="project" value="Ensembl"/>
</dbReference>
<dbReference type="InterPro" id="IPR022168">
    <property type="entry name" value="GARIL-like_Rab2B-bd"/>
</dbReference>
<dbReference type="InterPro" id="IPR056242">
    <property type="entry name" value="PIN_TASOR"/>
</dbReference>
<reference evidence="7" key="1">
    <citation type="submission" date="2025-08" db="UniProtKB">
        <authorList>
            <consortium name="Ensembl"/>
        </authorList>
    </citation>
    <scope>IDENTIFICATION</scope>
</reference>
<keyword evidence="8" id="KW-1185">Reference proteome</keyword>
<feature type="region of interest" description="Disordered" evidence="2">
    <location>
        <begin position="2017"/>
        <end position="2040"/>
    </location>
</feature>
<dbReference type="PANTHER" id="PTHR16207:SF10">
    <property type="entry name" value="PROTEIN TASOR 2"/>
    <property type="match status" value="1"/>
</dbReference>
<dbReference type="GeneTree" id="ENSGT00530000063735"/>
<dbReference type="InterPro" id="IPR022188">
    <property type="entry name" value="TASOR_DUF3715"/>
</dbReference>
<dbReference type="InterPro" id="IPR056243">
    <property type="entry name" value="TASOR_ab_dom"/>
</dbReference>
<accession>A0A8C5KX66</accession>
<protein>
    <submittedName>
        <fullName evidence="7">Transcription activation suppressor family member 2</fullName>
    </submittedName>
</protein>
<proteinExistence type="inferred from homology"/>
<evidence type="ECO:0000259" key="6">
    <source>
        <dbReference type="Pfam" id="PF24630"/>
    </source>
</evidence>
<dbReference type="Pfam" id="PF24630">
    <property type="entry name" value="PIN_TASOR"/>
    <property type="match status" value="1"/>
</dbReference>